<dbReference type="Pfam" id="PF12951">
    <property type="entry name" value="PATR"/>
    <property type="match status" value="3"/>
</dbReference>
<dbReference type="InterPro" id="IPR013425">
    <property type="entry name" value="Autotrns_rpt"/>
</dbReference>
<dbReference type="EMBL" id="ABOX02000032">
    <property type="protein sequence ID" value="EEF59129.1"/>
    <property type="molecule type" value="Genomic_DNA"/>
</dbReference>
<gene>
    <name evidence="5" type="ORF">Cflav_PD1621</name>
</gene>
<dbReference type="InterPro" id="IPR011050">
    <property type="entry name" value="Pectin_lyase_fold/virulence"/>
</dbReference>
<dbReference type="Gene3D" id="2.60.40.10">
    <property type="entry name" value="Immunoglobulins"/>
    <property type="match status" value="1"/>
</dbReference>
<evidence type="ECO:0000256" key="1">
    <source>
        <dbReference type="ARBA" id="ARBA00022729"/>
    </source>
</evidence>
<sequence length="1288" mass="125997" precursor="true">MKKPTHNSLGFIPTGICLFACILASPTKAANYYWDINGTAAGSGGVAPSGLWEGANWATVSGGTAATGNWMEDNFPRFAAATDTTSPYTVTANANHTVVGMLHGNVAGTVTITGTGVFTIDPTGGAGPGLNQQGFFGGTGTGIGFLKIQSKLTGTGGVQSQSGQIFLDNAGNDYTGGTTINSGLINFNSTGSFGTGLITVGTGGSALIAEADGITITNDFSAGVTGGLNLSTTGHPFTTTYSGNWNLGQFTLSLGVGGGADNTANLTGTISGTGGLSKQSQTTAGTLKLSGANTYGGPSTISSGTLQIGNGAALGYSATTVASGAVIDLNGVANINAALLLNGTGISSAGALVNSNLSSSAVLIQGDSVAGATLTAAGSGITAPATVTVTGGGGSGATAAADLGVTAASFTITAGTQKYTAVPTVTISGGGGFGATATCALAGASPSVISTTITVTGAGDWFTGTPTITFSGGTIGTAGTAPTGTGNATHFTLRSVSITAPGSGYTSAPTLTLSSGTGTAAAKLSSVNLASATSAGGPGDTTINTIISGAAAATFTKVGAGTMTLNAVNTYSGNTIVSSGTLVLGSSGTINSTPIINIAAGATFDVSAISSYTLSSSTTLQAISTTVPATIKGGTSVSLASRPVALAIVPTAFTGDTAHPALVISQGSLTLNNNVITVTNSAATPLNVGTYRLIQVGDGTTGVISGTPNSVPTIQGTGLAAGTSGSIVVSGGNVNLIVQTAPTFSGLTVNQSIVYGTTPLTLSGTLSATGPVYPDIGETVTVTINGNAQTTTINDATGDFSINYNPATIPFSATAYAVTYSYAGNATLGRSSDATKTLTVTKAPLTVTANDQTKTYGQTLSVGTGKTLFTSSGLLNGQTIGTVTLASTGSAATSAAGGSYTITPSAATGGTFSANNYSITYAAGTLTVNPAPLTVTANNLSRPYGATNPIFTVAYTGFANGQNLGTSDVAGAPVLGTDADTNSPVGAYVITNNLGTLTSTNYALALVDGIVTVTNAASTNVVSVSANPVATGSAVTLTATLSAVSPSLAVPDGAVQFVLDGTPFGDPVTLTNGVANTNTAVIAHGTHTLVAEYSGSTNVLGSTNSLSSSLVVNIAPSAGDDAIQRPDGAGTKVSIATLLSNDTDADSDALVVTGISTNSTQGGTISMTATEVFYTPPGTNVTSDTFTYTVGDGFGGSATATVTVTIAPPDNTQPSNITGINTTGDGNMQINFAGIPGRNYLIQAATNLTPSINWTTIGTNTAGTNGLFFYIDLDSTNFAARYYRTAQP</sequence>
<evidence type="ECO:0000313" key="6">
    <source>
        <dbReference type="Proteomes" id="UP000003688"/>
    </source>
</evidence>
<keyword evidence="6" id="KW-1185">Reference proteome</keyword>
<evidence type="ECO:0000256" key="2">
    <source>
        <dbReference type="SAM" id="SignalP"/>
    </source>
</evidence>
<evidence type="ECO:0000259" key="3">
    <source>
        <dbReference type="Pfam" id="PF16640"/>
    </source>
</evidence>
<dbReference type="Pfam" id="PF17963">
    <property type="entry name" value="Big_9"/>
    <property type="match status" value="1"/>
</dbReference>
<dbReference type="InterPro" id="IPR032109">
    <property type="entry name" value="Big_3_5"/>
</dbReference>
<dbReference type="Pfam" id="PF16640">
    <property type="entry name" value="Big_3_5"/>
    <property type="match status" value="1"/>
</dbReference>
<dbReference type="Gene3D" id="3.30.160.710">
    <property type="match status" value="1"/>
</dbReference>
<comment type="caution">
    <text evidence="5">The sequence shown here is derived from an EMBL/GenBank/DDBJ whole genome shotgun (WGS) entry which is preliminary data.</text>
</comment>
<feature type="domain" description="MBG" evidence="4">
    <location>
        <begin position="845"/>
        <end position="927"/>
    </location>
</feature>
<feature type="signal peptide" evidence="2">
    <location>
        <begin position="1"/>
        <end position="29"/>
    </location>
</feature>
<reference evidence="5 6" key="1">
    <citation type="journal article" date="2011" name="J. Bacteriol.">
        <title>Genome sequence of 'Pedosphaera parvula' Ellin514, an aerobic Verrucomicrobial isolate from pasture soil.</title>
        <authorList>
            <person name="Kant R."/>
            <person name="van Passel M.W."/>
            <person name="Sangwan P."/>
            <person name="Palva A."/>
            <person name="Lucas S."/>
            <person name="Copeland A."/>
            <person name="Lapidus A."/>
            <person name="Glavina Del Rio T."/>
            <person name="Dalin E."/>
            <person name="Tice H."/>
            <person name="Bruce D."/>
            <person name="Goodwin L."/>
            <person name="Pitluck S."/>
            <person name="Chertkov O."/>
            <person name="Larimer F.W."/>
            <person name="Land M.L."/>
            <person name="Hauser L."/>
            <person name="Brettin T.S."/>
            <person name="Detter J.C."/>
            <person name="Han S."/>
            <person name="de Vos W.M."/>
            <person name="Janssen P.H."/>
            <person name="Smidt H."/>
        </authorList>
    </citation>
    <scope>NUCLEOTIDE SEQUENCE [LARGE SCALE GENOMIC DNA]</scope>
    <source>
        <strain evidence="5 6">Ellin514</strain>
    </source>
</reference>
<feature type="chain" id="PRO_5002894927" evidence="2">
    <location>
        <begin position="30"/>
        <end position="1288"/>
    </location>
</feature>
<protein>
    <submittedName>
        <fullName evidence="5">Autotransporter-associated beta strand repeat protein</fullName>
    </submittedName>
</protein>
<dbReference type="InterPro" id="IPR013783">
    <property type="entry name" value="Ig-like_fold"/>
</dbReference>
<evidence type="ECO:0000313" key="5">
    <source>
        <dbReference type="EMBL" id="EEF59129.1"/>
    </source>
</evidence>
<dbReference type="InterPro" id="IPR041286">
    <property type="entry name" value="MBG_2"/>
</dbReference>
<evidence type="ECO:0000259" key="4">
    <source>
        <dbReference type="Pfam" id="PF18676"/>
    </source>
</evidence>
<organism evidence="5 6">
    <name type="scientific">Pedosphaera parvula (strain Ellin514)</name>
    <dbReference type="NCBI Taxonomy" id="320771"/>
    <lineage>
        <taxon>Bacteria</taxon>
        <taxon>Pseudomonadati</taxon>
        <taxon>Verrucomicrobiota</taxon>
        <taxon>Pedosphaerae</taxon>
        <taxon>Pedosphaerales</taxon>
        <taxon>Pedosphaeraceae</taxon>
        <taxon>Pedosphaera</taxon>
    </lineage>
</organism>
<name>B9XM01_PEDPL</name>
<keyword evidence="1 2" id="KW-0732">Signal</keyword>
<dbReference type="OrthoDB" id="355609at2"/>
<dbReference type="Pfam" id="PF18676">
    <property type="entry name" value="MBG_2"/>
    <property type="match status" value="2"/>
</dbReference>
<dbReference type="SUPFAM" id="SSF51126">
    <property type="entry name" value="Pectin lyase-like"/>
    <property type="match status" value="1"/>
</dbReference>
<dbReference type="NCBIfam" id="TIGR02601">
    <property type="entry name" value="autotrns_rpt"/>
    <property type="match status" value="2"/>
</dbReference>
<dbReference type="STRING" id="320771.Cflav_PD1621"/>
<feature type="domain" description="MBG" evidence="4">
    <location>
        <begin position="933"/>
        <end position="1012"/>
    </location>
</feature>
<dbReference type="Proteomes" id="UP000003688">
    <property type="component" value="Unassembled WGS sequence"/>
</dbReference>
<proteinExistence type="predicted"/>
<feature type="domain" description="Bacterial Ig-like" evidence="3">
    <location>
        <begin position="1023"/>
        <end position="1105"/>
    </location>
</feature>
<dbReference type="RefSeq" id="WP_007416840.1">
    <property type="nucleotide sequence ID" value="NZ_ABOX02000032.1"/>
</dbReference>
<accession>B9XM01</accession>